<protein>
    <recommendedName>
        <fullName evidence="8">Nicotinamide-nucleotide adenylyltransferase</fullName>
        <ecNumber evidence="8">2.7.7.1</ecNumber>
        <ecNumber evidence="8">2.7.7.18</ecNumber>
    </recommendedName>
</protein>
<dbReference type="EC" id="2.7.7.18" evidence="8"/>
<dbReference type="EMBL" id="CAUWAG010000007">
    <property type="protein sequence ID" value="CAJ2505275.1"/>
    <property type="molecule type" value="Genomic_DNA"/>
</dbReference>
<feature type="domain" description="Cytidyltransferase-like" evidence="9">
    <location>
        <begin position="42"/>
        <end position="232"/>
    </location>
</feature>
<dbReference type="InterPro" id="IPR051182">
    <property type="entry name" value="Euk_NMN_adenylyltrnsfrase"/>
</dbReference>
<reference evidence="10" key="1">
    <citation type="submission" date="2023-10" db="EMBL/GenBank/DDBJ databases">
        <authorList>
            <person name="Hackl T."/>
        </authorList>
    </citation>
    <scope>NUCLEOTIDE SEQUENCE</scope>
</reference>
<evidence type="ECO:0000313" key="10">
    <source>
        <dbReference type="EMBL" id="CAJ2505275.1"/>
    </source>
</evidence>
<keyword evidence="11" id="KW-1185">Reference proteome</keyword>
<dbReference type="PANTHER" id="PTHR12039:SF0">
    <property type="entry name" value="NICOTINAMIDE-NUCLEOTIDE ADENYLYLTRANSFERASE"/>
    <property type="match status" value="1"/>
</dbReference>
<sequence>MTTHPADPPKTSAATMTRDNYKFPSHRLLRQQRTDRTPVVLVACGSFSPINNQHIRMFGQAVRYTQTHPNANLEIVGSYLSPVSDKYGKSGLESGSHRVRMCELAADDEGGSKLLMVDPWEAVQPEYTPTAEALDHFDQEINGKLDGILTKDGSRRIPVHIMLLGGSDLLTSMASPGVWDQKDVDHILKDYGAIIVERVGEPTPADVLNDPEYKLHKTPPIKEYGESSTIIRSHRQQGMAIKALTPKSVIDYIETHHLWAPTTV</sequence>
<evidence type="ECO:0000256" key="7">
    <source>
        <dbReference type="ARBA" id="ARBA00049001"/>
    </source>
</evidence>
<name>A0AAI8VIY2_9PEZI</name>
<dbReference type="AlphaFoldDB" id="A0AAI8VIY2"/>
<comment type="similarity">
    <text evidence="8">Belongs to the eukaryotic NMN adenylyltransferase family.</text>
</comment>
<keyword evidence="5 8" id="KW-0067">ATP-binding</keyword>
<keyword evidence="1 8" id="KW-0662">Pyridine nucleotide biosynthesis</keyword>
<evidence type="ECO:0000256" key="2">
    <source>
        <dbReference type="ARBA" id="ARBA00022679"/>
    </source>
</evidence>
<dbReference type="GO" id="GO:0004515">
    <property type="term" value="F:nicotinate-nucleotide adenylyltransferase activity"/>
    <property type="evidence" value="ECO:0007669"/>
    <property type="project" value="UniProtKB-EC"/>
</dbReference>
<comment type="pathway">
    <text evidence="8">Cofactor biosynthesis; NAD(+) biosynthesis; NAD(+) from nicotinamide D-ribonucleotide: step 1/1.</text>
</comment>
<keyword evidence="3 8" id="KW-0548">Nucleotidyltransferase</keyword>
<dbReference type="NCBIfam" id="TIGR00482">
    <property type="entry name" value="nicotinate (nicotinamide) nucleotide adenylyltransferase"/>
    <property type="match status" value="1"/>
</dbReference>
<proteinExistence type="inferred from homology"/>
<gene>
    <name evidence="10" type="ORF">KHLLAP_LOCUS5743</name>
</gene>
<evidence type="ECO:0000256" key="6">
    <source>
        <dbReference type="ARBA" id="ARBA00023027"/>
    </source>
</evidence>
<organism evidence="10 11">
    <name type="scientific">Anthostomella pinea</name>
    <dbReference type="NCBI Taxonomy" id="933095"/>
    <lineage>
        <taxon>Eukaryota</taxon>
        <taxon>Fungi</taxon>
        <taxon>Dikarya</taxon>
        <taxon>Ascomycota</taxon>
        <taxon>Pezizomycotina</taxon>
        <taxon>Sordariomycetes</taxon>
        <taxon>Xylariomycetidae</taxon>
        <taxon>Xylariales</taxon>
        <taxon>Xylariaceae</taxon>
        <taxon>Anthostomella</taxon>
    </lineage>
</organism>
<dbReference type="Proteomes" id="UP001295740">
    <property type="component" value="Unassembled WGS sequence"/>
</dbReference>
<dbReference type="GO" id="GO:0009435">
    <property type="term" value="P:NAD+ biosynthetic process"/>
    <property type="evidence" value="ECO:0007669"/>
    <property type="project" value="InterPro"/>
</dbReference>
<evidence type="ECO:0000259" key="9">
    <source>
        <dbReference type="Pfam" id="PF01467"/>
    </source>
</evidence>
<dbReference type="GO" id="GO:0000309">
    <property type="term" value="F:nicotinamide-nucleotide adenylyltransferase activity"/>
    <property type="evidence" value="ECO:0007669"/>
    <property type="project" value="UniProtKB-EC"/>
</dbReference>
<keyword evidence="6 8" id="KW-0520">NAD</keyword>
<dbReference type="InterPro" id="IPR005248">
    <property type="entry name" value="NadD/NMNAT"/>
</dbReference>
<keyword evidence="4 8" id="KW-0547">Nucleotide-binding</keyword>
<evidence type="ECO:0000256" key="4">
    <source>
        <dbReference type="ARBA" id="ARBA00022741"/>
    </source>
</evidence>
<comment type="catalytic activity">
    <reaction evidence="8">
        <text>nicotinate beta-D-ribonucleotide + ATP + H(+) = deamido-NAD(+) + diphosphate</text>
        <dbReference type="Rhea" id="RHEA:22860"/>
        <dbReference type="ChEBI" id="CHEBI:15378"/>
        <dbReference type="ChEBI" id="CHEBI:30616"/>
        <dbReference type="ChEBI" id="CHEBI:33019"/>
        <dbReference type="ChEBI" id="CHEBI:57502"/>
        <dbReference type="ChEBI" id="CHEBI:58437"/>
        <dbReference type="EC" id="2.7.7.18"/>
    </reaction>
</comment>
<dbReference type="EC" id="2.7.7.1" evidence="8"/>
<dbReference type="Gene3D" id="3.40.50.620">
    <property type="entry name" value="HUPs"/>
    <property type="match status" value="1"/>
</dbReference>
<accession>A0AAI8VIY2</accession>
<comment type="catalytic activity">
    <reaction evidence="7 8">
        <text>beta-nicotinamide D-ribonucleotide + ATP + H(+) = diphosphate + NAD(+)</text>
        <dbReference type="Rhea" id="RHEA:21360"/>
        <dbReference type="ChEBI" id="CHEBI:14649"/>
        <dbReference type="ChEBI" id="CHEBI:15378"/>
        <dbReference type="ChEBI" id="CHEBI:30616"/>
        <dbReference type="ChEBI" id="CHEBI:33019"/>
        <dbReference type="ChEBI" id="CHEBI:57540"/>
        <dbReference type="EC" id="2.7.7.1"/>
    </reaction>
</comment>
<evidence type="ECO:0000313" key="11">
    <source>
        <dbReference type="Proteomes" id="UP001295740"/>
    </source>
</evidence>
<keyword evidence="2 8" id="KW-0808">Transferase</keyword>
<evidence type="ECO:0000256" key="1">
    <source>
        <dbReference type="ARBA" id="ARBA00022642"/>
    </source>
</evidence>
<dbReference type="SUPFAM" id="SSF52374">
    <property type="entry name" value="Nucleotidylyl transferase"/>
    <property type="match status" value="1"/>
</dbReference>
<dbReference type="GO" id="GO:0005524">
    <property type="term" value="F:ATP binding"/>
    <property type="evidence" value="ECO:0007669"/>
    <property type="project" value="UniProtKB-KW"/>
</dbReference>
<dbReference type="InterPro" id="IPR004821">
    <property type="entry name" value="Cyt_trans-like"/>
</dbReference>
<evidence type="ECO:0000256" key="3">
    <source>
        <dbReference type="ARBA" id="ARBA00022695"/>
    </source>
</evidence>
<evidence type="ECO:0000256" key="8">
    <source>
        <dbReference type="RuleBase" id="RU362021"/>
    </source>
</evidence>
<dbReference type="InterPro" id="IPR014729">
    <property type="entry name" value="Rossmann-like_a/b/a_fold"/>
</dbReference>
<dbReference type="Pfam" id="PF01467">
    <property type="entry name" value="CTP_transf_like"/>
    <property type="match status" value="1"/>
</dbReference>
<evidence type="ECO:0000256" key="5">
    <source>
        <dbReference type="ARBA" id="ARBA00022840"/>
    </source>
</evidence>
<comment type="caution">
    <text evidence="10">The sequence shown here is derived from an EMBL/GenBank/DDBJ whole genome shotgun (WGS) entry which is preliminary data.</text>
</comment>
<dbReference type="PANTHER" id="PTHR12039">
    <property type="entry name" value="NICOTINAMIDE MONONUCLEOTIDE ADENYLYLTRANSFERASE"/>
    <property type="match status" value="1"/>
</dbReference>